<evidence type="ECO:0000313" key="1">
    <source>
        <dbReference type="EMBL" id="ATX68027.1"/>
    </source>
</evidence>
<name>A0A2K8KEZ3_9RHOB</name>
<sequence length="61" mass="6697">MTAEAQAEARAAQRAEARTYLSETDWLVVRQAETGTPIPGVIRQNRAEARILLNASNDDLS</sequence>
<reference evidence="1 2" key="1">
    <citation type="submission" date="2017-11" db="EMBL/GenBank/DDBJ databases">
        <title>Revised Sequence and Annotation of the Rhodobaca barguzinensis strain alga05 Genome.</title>
        <authorList>
            <person name="Kopejtka K."/>
            <person name="Tomasch J.M."/>
            <person name="Bunk B."/>
            <person name="Koblizek M."/>
        </authorList>
    </citation>
    <scope>NUCLEOTIDE SEQUENCE [LARGE SCALE GENOMIC DNA]</scope>
    <source>
        <strain evidence="2">alga05</strain>
    </source>
</reference>
<organism evidence="1 2">
    <name type="scientific">Roseinatronobacter bogoriensis subsp. barguzinensis</name>
    <dbReference type="NCBI Taxonomy" id="441209"/>
    <lineage>
        <taxon>Bacteria</taxon>
        <taxon>Pseudomonadati</taxon>
        <taxon>Pseudomonadota</taxon>
        <taxon>Alphaproteobacteria</taxon>
        <taxon>Rhodobacterales</taxon>
        <taxon>Paracoccaceae</taxon>
        <taxon>Roseinatronobacter</taxon>
    </lineage>
</organism>
<dbReference type="OrthoDB" id="6301849at2"/>
<gene>
    <name evidence="1" type="ORF">BG454_18205</name>
</gene>
<dbReference type="Proteomes" id="UP000228948">
    <property type="component" value="Chromosome"/>
</dbReference>
<proteinExistence type="predicted"/>
<protein>
    <submittedName>
        <fullName evidence="1">Uncharacterized protein</fullName>
    </submittedName>
</protein>
<dbReference type="STRING" id="441209.GCA_001870665_03379"/>
<dbReference type="EMBL" id="CP024899">
    <property type="protein sequence ID" value="ATX68027.1"/>
    <property type="molecule type" value="Genomic_DNA"/>
</dbReference>
<dbReference type="KEGG" id="rbg:BG454_18205"/>
<accession>A0A2K8KEZ3</accession>
<evidence type="ECO:0000313" key="2">
    <source>
        <dbReference type="Proteomes" id="UP000228948"/>
    </source>
</evidence>
<dbReference type="AlphaFoldDB" id="A0A2K8KEZ3"/>
<keyword evidence="2" id="KW-1185">Reference proteome</keyword>